<evidence type="ECO:0000259" key="3">
    <source>
        <dbReference type="Pfam" id="PF02826"/>
    </source>
</evidence>
<dbReference type="GO" id="GO:0051287">
    <property type="term" value="F:NAD binding"/>
    <property type="evidence" value="ECO:0007669"/>
    <property type="project" value="InterPro"/>
</dbReference>
<proteinExistence type="predicted"/>
<comment type="caution">
    <text evidence="4">The sequence shown here is derived from an EMBL/GenBank/DDBJ whole genome shotgun (WGS) entry which is preliminary data.</text>
</comment>
<dbReference type="Pfam" id="PF02826">
    <property type="entry name" value="2-Hacid_dh_C"/>
    <property type="match status" value="1"/>
</dbReference>
<evidence type="ECO:0000256" key="1">
    <source>
        <dbReference type="ARBA" id="ARBA00023002"/>
    </source>
</evidence>
<dbReference type="Gene3D" id="3.40.50.720">
    <property type="entry name" value="NAD(P)-binding Rossmann-like Domain"/>
    <property type="match status" value="2"/>
</dbReference>
<keyword evidence="2" id="KW-0520">NAD</keyword>
<keyword evidence="1" id="KW-0560">Oxidoreductase</keyword>
<sequence length="314" mass="34799">MTLLLAVKALTQENRDFLAQYDIDVVTPDTVTDDQLSEVVISYAWDNTIGNKILSLPNTKLKWIQAQSAGVDYLPLPLLAKRGITVTNASGLKALPIAQTVLGYLLYFARGLNVYATRTHWEPFTDQYLISELPVLVFGTGRIGQQIAHHIKAFGGKVYGVNTSGRPVAGFDETFPITDYQAGLAKAQVVVDGLPGTKDTENFFDDHFFAQFNQLFLFINIGRGTTLNQSALLEAIDDSRVKYAALDVTTPEPLPHAHPLFERPQILLTQHTSWGENINAGRVGGLFRLFEKNVPSFMKDQTLIQNVVDLNKGY</sequence>
<dbReference type="SUPFAM" id="SSF52283">
    <property type="entry name" value="Formate/glycerate dehydrogenase catalytic domain-like"/>
    <property type="match status" value="1"/>
</dbReference>
<dbReference type="PANTHER" id="PTHR43333:SF1">
    <property type="entry name" value="D-ISOMER SPECIFIC 2-HYDROXYACID DEHYDROGENASE NAD-BINDING DOMAIN-CONTAINING PROTEIN"/>
    <property type="match status" value="1"/>
</dbReference>
<evidence type="ECO:0000313" key="5">
    <source>
        <dbReference type="Proteomes" id="UP000192288"/>
    </source>
</evidence>
<dbReference type="AlphaFoldDB" id="A0A1X0VEU6"/>
<protein>
    <submittedName>
        <fullName evidence="4">Phosphoglycerate dehydrogenase</fullName>
    </submittedName>
</protein>
<reference evidence="4 5" key="1">
    <citation type="journal article" date="2017" name="Front. Microbiol.">
        <title>Genomic Characterization of Dairy Associated Leuconostoc Species and Diversity of Leuconostocs in Undefined Mixed Mesophilic Starter Cultures.</title>
        <authorList>
            <person name="Frantzen C.A."/>
            <person name="Kot W."/>
            <person name="Pedersen T.B."/>
            <person name="Ardo Y.M."/>
            <person name="Broadbent J.R."/>
            <person name="Neve H."/>
            <person name="Hansen L.H."/>
            <person name="Dal Bello F."/>
            <person name="Ostlie H.M."/>
            <person name="Kleppen H.P."/>
            <person name="Vogensen F.K."/>
            <person name="Holo H."/>
        </authorList>
    </citation>
    <scope>NUCLEOTIDE SEQUENCE [LARGE SCALE GENOMIC DNA]</scope>
    <source>
        <strain evidence="4 5">LMGCF08</strain>
    </source>
</reference>
<dbReference type="GO" id="GO:0016616">
    <property type="term" value="F:oxidoreductase activity, acting on the CH-OH group of donors, NAD or NADP as acceptor"/>
    <property type="evidence" value="ECO:0007669"/>
    <property type="project" value="InterPro"/>
</dbReference>
<dbReference type="eggNOG" id="COG0111">
    <property type="taxonomic scope" value="Bacteria"/>
</dbReference>
<accession>A0A1X0VEU6</accession>
<dbReference type="InterPro" id="IPR036291">
    <property type="entry name" value="NAD(P)-bd_dom_sf"/>
</dbReference>
<dbReference type="Proteomes" id="UP000192288">
    <property type="component" value="Unassembled WGS sequence"/>
</dbReference>
<evidence type="ECO:0000256" key="2">
    <source>
        <dbReference type="ARBA" id="ARBA00023027"/>
    </source>
</evidence>
<evidence type="ECO:0000313" key="4">
    <source>
        <dbReference type="EMBL" id="ORI98119.1"/>
    </source>
</evidence>
<gene>
    <name evidence="4" type="ORF">BMR96_03360</name>
</gene>
<dbReference type="STRING" id="33968.BMS77_05350"/>
<feature type="domain" description="D-isomer specific 2-hydroxyacid dehydrogenase NAD-binding" evidence="3">
    <location>
        <begin position="106"/>
        <end position="272"/>
    </location>
</feature>
<organism evidence="4 5">
    <name type="scientific">Leuconostoc pseudomesenteroides</name>
    <dbReference type="NCBI Taxonomy" id="33968"/>
    <lineage>
        <taxon>Bacteria</taxon>
        <taxon>Bacillati</taxon>
        <taxon>Bacillota</taxon>
        <taxon>Bacilli</taxon>
        <taxon>Lactobacillales</taxon>
        <taxon>Lactobacillaceae</taxon>
        <taxon>Leuconostoc</taxon>
    </lineage>
</organism>
<dbReference type="RefSeq" id="WP_080519232.1">
    <property type="nucleotide sequence ID" value="NZ_MPLS01000008.1"/>
</dbReference>
<dbReference type="EMBL" id="MPLS01000008">
    <property type="protein sequence ID" value="ORI98119.1"/>
    <property type="molecule type" value="Genomic_DNA"/>
</dbReference>
<dbReference type="InterPro" id="IPR006140">
    <property type="entry name" value="D-isomer_DH_NAD-bd"/>
</dbReference>
<dbReference type="SUPFAM" id="SSF51735">
    <property type="entry name" value="NAD(P)-binding Rossmann-fold domains"/>
    <property type="match status" value="1"/>
</dbReference>
<dbReference type="PANTHER" id="PTHR43333">
    <property type="entry name" value="2-HACID_DH_C DOMAIN-CONTAINING PROTEIN"/>
    <property type="match status" value="1"/>
</dbReference>
<name>A0A1X0VEU6_LEUPS</name>